<feature type="binding site" evidence="21">
    <location>
        <position position="765"/>
    </location>
    <ligand>
        <name>ATP</name>
        <dbReference type="ChEBI" id="CHEBI:30616"/>
    </ligand>
</feature>
<dbReference type="PROSITE" id="PS50011">
    <property type="entry name" value="PROTEIN_KINASE_DOM"/>
    <property type="match status" value="1"/>
</dbReference>
<dbReference type="SMART" id="SM00369">
    <property type="entry name" value="LRR_TYP"/>
    <property type="match status" value="12"/>
</dbReference>
<dbReference type="GO" id="GO:0005524">
    <property type="term" value="F:ATP binding"/>
    <property type="evidence" value="ECO:0007669"/>
    <property type="project" value="UniProtKB-UniRule"/>
</dbReference>
<evidence type="ECO:0000256" key="16">
    <source>
        <dbReference type="ARBA" id="ARBA00023136"/>
    </source>
</evidence>
<dbReference type="PANTHER" id="PTHR48005:SF90">
    <property type="entry name" value="OS02G0553000 PROTEIN"/>
    <property type="match status" value="1"/>
</dbReference>
<dbReference type="InterPro" id="IPR001611">
    <property type="entry name" value="Leu-rich_rpt"/>
</dbReference>
<dbReference type="InterPro" id="IPR000719">
    <property type="entry name" value="Prot_kinase_dom"/>
</dbReference>
<dbReference type="Pfam" id="PF00069">
    <property type="entry name" value="Pkinase"/>
    <property type="match status" value="1"/>
</dbReference>
<evidence type="ECO:0000256" key="4">
    <source>
        <dbReference type="ARBA" id="ARBA00022475"/>
    </source>
</evidence>
<evidence type="ECO:0000313" key="25">
    <source>
        <dbReference type="EnsemblPlants" id="OBART02G20220.1"/>
    </source>
</evidence>
<dbReference type="GO" id="GO:0004674">
    <property type="term" value="F:protein serine/threonine kinase activity"/>
    <property type="evidence" value="ECO:0007669"/>
    <property type="project" value="UniProtKB-KW"/>
</dbReference>
<dbReference type="FunFam" id="3.80.10.10:FF:000383">
    <property type="entry name" value="Leucine-rich repeat receptor protein kinase EMS1"/>
    <property type="match status" value="1"/>
</dbReference>
<dbReference type="EC" id="2.7.11.1" evidence="3"/>
<evidence type="ECO:0000256" key="1">
    <source>
        <dbReference type="ARBA" id="ARBA00004162"/>
    </source>
</evidence>
<evidence type="ECO:0000256" key="15">
    <source>
        <dbReference type="ARBA" id="ARBA00022989"/>
    </source>
</evidence>
<dbReference type="Pfam" id="PF13855">
    <property type="entry name" value="LRR_8"/>
    <property type="match status" value="2"/>
</dbReference>
<dbReference type="FunFam" id="1.10.340.30:FF:000012">
    <property type="entry name" value="N-glycosylase/DNA lyase"/>
    <property type="match status" value="1"/>
</dbReference>
<dbReference type="FunFam" id="3.80.10.10:FF:000041">
    <property type="entry name" value="LRR receptor-like serine/threonine-protein kinase ERECTA"/>
    <property type="match status" value="1"/>
</dbReference>
<dbReference type="GO" id="GO:0006284">
    <property type="term" value="P:base-excision repair"/>
    <property type="evidence" value="ECO:0007669"/>
    <property type="project" value="InterPro"/>
</dbReference>
<dbReference type="PROSITE" id="PS00109">
    <property type="entry name" value="PROTEIN_KINASE_TYR"/>
    <property type="match status" value="1"/>
</dbReference>
<evidence type="ECO:0000256" key="11">
    <source>
        <dbReference type="ARBA" id="ARBA00022737"/>
    </source>
</evidence>
<evidence type="ECO:0000256" key="3">
    <source>
        <dbReference type="ARBA" id="ARBA00012513"/>
    </source>
</evidence>
<dbReference type="InterPro" id="IPR008266">
    <property type="entry name" value="Tyr_kinase_AS"/>
</dbReference>
<dbReference type="SMART" id="SM00478">
    <property type="entry name" value="ENDO3c"/>
    <property type="match status" value="1"/>
</dbReference>
<keyword evidence="6" id="KW-0597">Phosphoprotein</keyword>
<feature type="domain" description="Protein kinase" evidence="24">
    <location>
        <begin position="736"/>
        <end position="1020"/>
    </location>
</feature>
<evidence type="ECO:0000256" key="10">
    <source>
        <dbReference type="ARBA" id="ARBA00022729"/>
    </source>
</evidence>
<evidence type="ECO:0000256" key="2">
    <source>
        <dbReference type="ARBA" id="ARBA00004479"/>
    </source>
</evidence>
<keyword evidence="4" id="KW-1003">Cell membrane</keyword>
<sequence length="1439" mass="158588">MRLRGSLEVLNFSALTMLTSVDLSHNKLTGRIPWSDNNLSGYIPEQIGNLVKLRSMKLNSNRLLEVGNLAILEDLRLGINKLSSSISNSIGNLAKLSVLILWGNQLSGHIPNNLGDLTKLSLLDLCHNQLSGHIPQELGYLVNLKGLRLCDNMLSGSIPNNLENLTKLTVLSLYKNQLFGHIPQELGYLVNLKNLSLYSNNLIGLIPSSLGNLSKLSHLFLWHNQLSGHISQELGKLVNLENLDLSKNMLIGSIPNSLGNLTKLSNLLLWSNKLSGHIPKELGNLVNLNNLSLADNNLTGSIPNSLGNLNKLYSINLVSNQLSGFIPQELGNLVNLEFLEISLNNLSGELPSGLCAASRLQNFTADHNSLVGSLPTSLLNCKTLVRVCLERNQLEGDISELGLHPRASLRKHRSIALHPNLVYIDMSSNKLFGQLSPRWGECTKLTYLHVSNNRITGVLPSSLGKLSWLGSFDISSNKIEGHIPPEIGSMVSLFNLSLTNNLLHGNIPEELGSLQNLEYLDLSLNNLSGPIQGLIENCLKLQSLRLGHNHLGGSIPIKLGMLTYLQELLDLSDNSFAGIIPSQLSGLNMLEALNLSHNTLNGSIPPSFKGMISLSSMDVSYNNLEGPVPHIKFLEEAPVEWFVHNKHLCGTVKALPPCNLIQKGGKGKKFGPILLGVAAAAGISVLFITALVTWQRRKMKSEEQSENGAGNTKVFSVWNFDGGDVYKQIFEATENFNGTHCIGMGGNGSVYRAQLPTGEIFAVKKIHMTEDDELIFKREVDALMSIRHRNIVKLFGYCSAVHVKFLVYEYMDRGSLSRYLENHNTAIELDWMRRINIVKDVDNALSYIHHDCFAPIVHRDITSNNILLDLEFRACISDFGIAKILDVEASNCTKLAGTKGYLAPELAYTTRVTEKCDVYSFGVLVFELFMGCHPGDFLLSLSMAKETPAYIHPSTDSTLKNNINLPGQHGTKLTAEKKLPEQEFFAPEQIGLNMVRKLRNKPNQETTIYTPSRCVVPPWIFPLSPAMRLRCRRVASPSLPRLPRHHLPFGACDASAETGELEEAETLDEEESRNPSRRRGGEEKGLPFSLEEESRGGVARSCAREKRRRITREEIFPTSGGRGALKDLLDARLPLPEAETTSEIFRVIMAAVQCLDPNPLHRPTMLHVTRMFSTAEVHGNRDHLHADIIIPVAARLGGGGARVLRQDPVECVFQFLCSSNNNIARIEKMVWALAGYGERLGEVGGYQFHQFPTIERLTRVSEQELRDAGFGYRAKYIVGTAKILQAKPGGGEKWLASLRTRELPEVIEALCTLPGVGPKVAACVATQYLMPELAGKSLTPKLSVAVADAFVAKFGNYAGWAQNVLFIGQLSAQKLMVAETTNTSTKPTKRKRSGNNLGVPYLYDALVVSCDFVFYPVPATYHGFEKCPNLILADRLSGL</sequence>
<evidence type="ECO:0000256" key="13">
    <source>
        <dbReference type="ARBA" id="ARBA00022777"/>
    </source>
</evidence>
<dbReference type="SUPFAM" id="SSF48150">
    <property type="entry name" value="DNA-glycosylase"/>
    <property type="match status" value="1"/>
</dbReference>
<dbReference type="FunFam" id="3.80.10.10:FF:000177">
    <property type="entry name" value="Leucine-rich repeat receptor-like serine/threonine-protein kinase At1g17230"/>
    <property type="match status" value="1"/>
</dbReference>
<dbReference type="Gene3D" id="1.10.340.30">
    <property type="entry name" value="Hypothetical protein, domain 2"/>
    <property type="match status" value="1"/>
</dbReference>
<reference evidence="25" key="1">
    <citation type="journal article" date="2009" name="Rice">
        <title>De Novo Next Generation Sequencing of Plant Genomes.</title>
        <authorList>
            <person name="Rounsley S."/>
            <person name="Marri P.R."/>
            <person name="Yu Y."/>
            <person name="He R."/>
            <person name="Sisneros N."/>
            <person name="Goicoechea J.L."/>
            <person name="Lee S.J."/>
            <person name="Angelova A."/>
            <person name="Kudrna D."/>
            <person name="Luo M."/>
            <person name="Affourtit J."/>
            <person name="Desany B."/>
            <person name="Knight J."/>
            <person name="Niazi F."/>
            <person name="Egholm M."/>
            <person name="Wing R.A."/>
        </authorList>
    </citation>
    <scope>NUCLEOTIDE SEQUENCE [LARGE SCALE GENOMIC DNA]</scope>
    <source>
        <strain evidence="25">cv. IRGC 105608</strain>
    </source>
</reference>
<dbReference type="Gene3D" id="3.80.10.10">
    <property type="entry name" value="Ribonuclease Inhibitor"/>
    <property type="match status" value="3"/>
</dbReference>
<dbReference type="Proteomes" id="UP000026960">
    <property type="component" value="Chromosome 2"/>
</dbReference>
<dbReference type="Gramene" id="OBART02G20220.1">
    <property type="protein sequence ID" value="OBART02G20220.1"/>
    <property type="gene ID" value="OBART02G20220"/>
</dbReference>
<keyword evidence="15 23" id="KW-1133">Transmembrane helix</keyword>
<reference evidence="25" key="2">
    <citation type="submission" date="2015-03" db="UniProtKB">
        <authorList>
            <consortium name="EnsemblPlants"/>
        </authorList>
    </citation>
    <scope>IDENTIFICATION</scope>
</reference>
<feature type="compositionally biased region" description="Acidic residues" evidence="22">
    <location>
        <begin position="1059"/>
        <end position="1071"/>
    </location>
</feature>
<keyword evidence="9 23" id="KW-0812">Transmembrane</keyword>
<dbReference type="Gene3D" id="1.10.510.10">
    <property type="entry name" value="Transferase(Phosphotransferase) domain 1"/>
    <property type="match status" value="1"/>
</dbReference>
<evidence type="ECO:0000256" key="12">
    <source>
        <dbReference type="ARBA" id="ARBA00022741"/>
    </source>
</evidence>
<dbReference type="CDD" id="cd00056">
    <property type="entry name" value="ENDO3c"/>
    <property type="match status" value="1"/>
</dbReference>
<dbReference type="Pfam" id="PF00730">
    <property type="entry name" value="HhH-GPD"/>
    <property type="match status" value="1"/>
</dbReference>
<keyword evidence="5" id="KW-0723">Serine/threonine-protein kinase</keyword>
<name>A0A0D3F6A2_9ORYZ</name>
<dbReference type="InterPro" id="IPR011009">
    <property type="entry name" value="Kinase-like_dom_sf"/>
</dbReference>
<dbReference type="InterPro" id="IPR003591">
    <property type="entry name" value="Leu-rich_rpt_typical-subtyp"/>
</dbReference>
<dbReference type="Gene3D" id="3.30.200.20">
    <property type="entry name" value="Phosphorylase Kinase, domain 1"/>
    <property type="match status" value="1"/>
</dbReference>
<evidence type="ECO:0000256" key="6">
    <source>
        <dbReference type="ARBA" id="ARBA00022553"/>
    </source>
</evidence>
<dbReference type="eggNOG" id="KOG2875">
    <property type="taxonomic scope" value="Eukaryota"/>
</dbReference>
<dbReference type="SUPFAM" id="SSF52047">
    <property type="entry name" value="RNI-like"/>
    <property type="match status" value="2"/>
</dbReference>
<keyword evidence="12 21" id="KW-0547">Nucleotide-binding</keyword>
<keyword evidence="11" id="KW-0677">Repeat</keyword>
<dbReference type="SMART" id="SM00365">
    <property type="entry name" value="LRR_SD22"/>
    <property type="match status" value="6"/>
</dbReference>
<proteinExistence type="predicted"/>
<keyword evidence="14 21" id="KW-0067">ATP-binding</keyword>
<evidence type="ECO:0000256" key="5">
    <source>
        <dbReference type="ARBA" id="ARBA00022527"/>
    </source>
</evidence>
<evidence type="ECO:0000259" key="24">
    <source>
        <dbReference type="PROSITE" id="PS50011"/>
    </source>
</evidence>
<dbReference type="FunFam" id="3.80.10.10:FF:000221">
    <property type="entry name" value="Leucine-rich repeat receptor-like protein kinase PXL1"/>
    <property type="match status" value="1"/>
</dbReference>
<keyword evidence="10" id="KW-0732">Signal</keyword>
<dbReference type="PaxDb" id="65489-OBART02G20220.1"/>
<dbReference type="PRINTS" id="PR00019">
    <property type="entry name" value="LEURICHRPT"/>
</dbReference>
<dbReference type="SUPFAM" id="SSF56112">
    <property type="entry name" value="Protein kinase-like (PK-like)"/>
    <property type="match status" value="1"/>
</dbReference>
<evidence type="ECO:0000256" key="23">
    <source>
        <dbReference type="SAM" id="Phobius"/>
    </source>
</evidence>
<dbReference type="InterPro" id="IPR032675">
    <property type="entry name" value="LRR_dom_sf"/>
</dbReference>
<dbReference type="STRING" id="65489.A0A0D3F6A2"/>
<comment type="subcellular location">
    <subcellularLocation>
        <location evidence="1">Cell membrane</location>
        <topology evidence="1">Single-pass membrane protein</topology>
    </subcellularLocation>
    <subcellularLocation>
        <location evidence="2">Membrane</location>
        <topology evidence="2">Single-pass type I membrane protein</topology>
    </subcellularLocation>
</comment>
<dbReference type="InterPro" id="IPR003265">
    <property type="entry name" value="HhH-GPD_domain"/>
</dbReference>
<evidence type="ECO:0000256" key="19">
    <source>
        <dbReference type="ARBA" id="ARBA00047899"/>
    </source>
</evidence>
<comment type="catalytic activity">
    <reaction evidence="20">
        <text>L-seryl-[protein] + ATP = O-phospho-L-seryl-[protein] + ADP + H(+)</text>
        <dbReference type="Rhea" id="RHEA:17989"/>
        <dbReference type="Rhea" id="RHEA-COMP:9863"/>
        <dbReference type="Rhea" id="RHEA-COMP:11604"/>
        <dbReference type="ChEBI" id="CHEBI:15378"/>
        <dbReference type="ChEBI" id="CHEBI:29999"/>
        <dbReference type="ChEBI" id="CHEBI:30616"/>
        <dbReference type="ChEBI" id="CHEBI:83421"/>
        <dbReference type="ChEBI" id="CHEBI:456216"/>
        <dbReference type="EC" id="2.7.11.1"/>
    </reaction>
</comment>
<dbReference type="PROSITE" id="PS51450">
    <property type="entry name" value="LRR"/>
    <property type="match status" value="1"/>
</dbReference>
<organism evidence="25">
    <name type="scientific">Oryza barthii</name>
    <dbReference type="NCBI Taxonomy" id="65489"/>
    <lineage>
        <taxon>Eukaryota</taxon>
        <taxon>Viridiplantae</taxon>
        <taxon>Streptophyta</taxon>
        <taxon>Embryophyta</taxon>
        <taxon>Tracheophyta</taxon>
        <taxon>Spermatophyta</taxon>
        <taxon>Magnoliopsida</taxon>
        <taxon>Liliopsida</taxon>
        <taxon>Poales</taxon>
        <taxon>Poaceae</taxon>
        <taxon>BOP clade</taxon>
        <taxon>Oryzoideae</taxon>
        <taxon>Oryzeae</taxon>
        <taxon>Oryzinae</taxon>
        <taxon>Oryza</taxon>
    </lineage>
</organism>
<evidence type="ECO:0000256" key="18">
    <source>
        <dbReference type="ARBA" id="ARBA00023180"/>
    </source>
</evidence>
<keyword evidence="17" id="KW-0675">Receptor</keyword>
<keyword evidence="7" id="KW-0433">Leucine-rich repeat</keyword>
<evidence type="ECO:0000256" key="9">
    <source>
        <dbReference type="ARBA" id="ARBA00022692"/>
    </source>
</evidence>
<dbReference type="Pfam" id="PF00560">
    <property type="entry name" value="LRR_1"/>
    <property type="match status" value="7"/>
</dbReference>
<keyword evidence="16 23" id="KW-0472">Membrane</keyword>
<evidence type="ECO:0000256" key="20">
    <source>
        <dbReference type="ARBA" id="ARBA00048679"/>
    </source>
</evidence>
<dbReference type="PROSITE" id="PS00107">
    <property type="entry name" value="PROTEIN_KINASE_ATP"/>
    <property type="match status" value="1"/>
</dbReference>
<dbReference type="InterPro" id="IPR017441">
    <property type="entry name" value="Protein_kinase_ATP_BS"/>
</dbReference>
<accession>A0A0D3F6A2</accession>
<evidence type="ECO:0000256" key="7">
    <source>
        <dbReference type="ARBA" id="ARBA00022614"/>
    </source>
</evidence>
<evidence type="ECO:0000256" key="21">
    <source>
        <dbReference type="PROSITE-ProRule" id="PRU10141"/>
    </source>
</evidence>
<dbReference type="EnsemblPlants" id="OBART02G20220.1">
    <property type="protein sequence ID" value="OBART02G20220.1"/>
    <property type="gene ID" value="OBART02G20220"/>
</dbReference>
<keyword evidence="8" id="KW-0808">Transferase</keyword>
<feature type="region of interest" description="Disordered" evidence="22">
    <location>
        <begin position="1057"/>
        <end position="1104"/>
    </location>
</feature>
<protein>
    <recommendedName>
        <fullName evidence="3">non-specific serine/threonine protein kinase</fullName>
        <ecNumber evidence="3">2.7.11.1</ecNumber>
    </recommendedName>
</protein>
<dbReference type="InterPro" id="IPR011257">
    <property type="entry name" value="DNA_glycosylase"/>
</dbReference>
<evidence type="ECO:0000256" key="17">
    <source>
        <dbReference type="ARBA" id="ARBA00023170"/>
    </source>
</evidence>
<evidence type="ECO:0000256" key="8">
    <source>
        <dbReference type="ARBA" id="ARBA00022679"/>
    </source>
</evidence>
<evidence type="ECO:0000256" key="22">
    <source>
        <dbReference type="SAM" id="MobiDB-lite"/>
    </source>
</evidence>
<dbReference type="GO" id="GO:0005886">
    <property type="term" value="C:plasma membrane"/>
    <property type="evidence" value="ECO:0007669"/>
    <property type="project" value="UniProtKB-SubCell"/>
</dbReference>
<evidence type="ECO:0000313" key="26">
    <source>
        <dbReference type="Proteomes" id="UP000026960"/>
    </source>
</evidence>
<keyword evidence="26" id="KW-1185">Reference proteome</keyword>
<dbReference type="FunFam" id="3.30.200.20:FF:000309">
    <property type="entry name" value="Leucine-rich repeat receptor protein kinase MSP1"/>
    <property type="match status" value="1"/>
</dbReference>
<keyword evidence="13" id="KW-0418">Kinase</keyword>
<keyword evidence="18" id="KW-0325">Glycoprotein</keyword>
<feature type="transmembrane region" description="Helical" evidence="23">
    <location>
        <begin position="670"/>
        <end position="694"/>
    </location>
</feature>
<dbReference type="PANTHER" id="PTHR48005">
    <property type="entry name" value="LEUCINE RICH REPEAT KINASE 2"/>
    <property type="match status" value="1"/>
</dbReference>
<dbReference type="InterPro" id="IPR051420">
    <property type="entry name" value="Ser_Thr_Kinases_DiverseReg"/>
</dbReference>
<comment type="catalytic activity">
    <reaction evidence="19">
        <text>L-threonyl-[protein] + ATP = O-phospho-L-threonyl-[protein] + ADP + H(+)</text>
        <dbReference type="Rhea" id="RHEA:46608"/>
        <dbReference type="Rhea" id="RHEA-COMP:11060"/>
        <dbReference type="Rhea" id="RHEA-COMP:11605"/>
        <dbReference type="ChEBI" id="CHEBI:15378"/>
        <dbReference type="ChEBI" id="CHEBI:30013"/>
        <dbReference type="ChEBI" id="CHEBI:30616"/>
        <dbReference type="ChEBI" id="CHEBI:61977"/>
        <dbReference type="ChEBI" id="CHEBI:456216"/>
        <dbReference type="EC" id="2.7.11.1"/>
    </reaction>
</comment>
<evidence type="ECO:0000256" key="14">
    <source>
        <dbReference type="ARBA" id="ARBA00022840"/>
    </source>
</evidence>